<evidence type="ECO:0000256" key="1">
    <source>
        <dbReference type="SAM" id="MobiDB-lite"/>
    </source>
</evidence>
<keyword evidence="2" id="KW-1133">Transmembrane helix</keyword>
<evidence type="ECO:0000313" key="3">
    <source>
        <dbReference type="EMBL" id="QEH36267.1"/>
    </source>
</evidence>
<keyword evidence="2" id="KW-0812">Transmembrane</keyword>
<feature type="transmembrane region" description="Helical" evidence="2">
    <location>
        <begin position="291"/>
        <end position="314"/>
    </location>
</feature>
<dbReference type="Proteomes" id="UP000324233">
    <property type="component" value="Chromosome"/>
</dbReference>
<evidence type="ECO:0000256" key="2">
    <source>
        <dbReference type="SAM" id="Phobius"/>
    </source>
</evidence>
<dbReference type="OrthoDB" id="292769at2"/>
<organism evidence="3 4">
    <name type="scientific">Aquisphaera giovannonii</name>
    <dbReference type="NCBI Taxonomy" id="406548"/>
    <lineage>
        <taxon>Bacteria</taxon>
        <taxon>Pseudomonadati</taxon>
        <taxon>Planctomycetota</taxon>
        <taxon>Planctomycetia</taxon>
        <taxon>Isosphaerales</taxon>
        <taxon>Isosphaeraceae</taxon>
        <taxon>Aquisphaera</taxon>
    </lineage>
</organism>
<proteinExistence type="predicted"/>
<dbReference type="KEGG" id="agv:OJF2_48270"/>
<sequence>MEESPPRAGFGYDLQPGGGAEPVRGQSGARRREGSPGEARAGRRAEAKALDRSPITDGFLKPLQAPERSLFTALLYPLRSADSLGIAAAIGAAYWMLVALVFEYCLVIQSDAESFNAGPMGWLVNLITAMPSVFLLPLVTIYLLQYLGRVIVSSGRGETVPPKTPDRNFDGFFDGLSRWFIWLALGVVPGFLPLALSASAGVGHGGMAIARVVVLAAAGVSYASVALMRTFLDDNPLAGNPFGVLGAVLGHGPAIVPAAFRVLVLLAGTCGLIAMLVALRAMAFWIYIPAALPACSAVVWALIVAARVLGLGYYHNRHSLGWQAPPARARRRDRPKQAEHEGPLAGADI</sequence>
<dbReference type="AlphaFoldDB" id="A0A5B9W7E3"/>
<accession>A0A5B9W7E3</accession>
<dbReference type="EMBL" id="CP042997">
    <property type="protein sequence ID" value="QEH36267.1"/>
    <property type="molecule type" value="Genomic_DNA"/>
</dbReference>
<feature type="transmembrane region" description="Helical" evidence="2">
    <location>
        <begin position="263"/>
        <end position="285"/>
    </location>
</feature>
<evidence type="ECO:0008006" key="5">
    <source>
        <dbReference type="Google" id="ProtNLM"/>
    </source>
</evidence>
<feature type="region of interest" description="Disordered" evidence="1">
    <location>
        <begin position="325"/>
        <end position="349"/>
    </location>
</feature>
<keyword evidence="4" id="KW-1185">Reference proteome</keyword>
<feature type="transmembrane region" description="Helical" evidence="2">
    <location>
        <begin position="179"/>
        <end position="196"/>
    </location>
</feature>
<dbReference type="RefSeq" id="WP_148595974.1">
    <property type="nucleotide sequence ID" value="NZ_CP042997.1"/>
</dbReference>
<feature type="transmembrane region" description="Helical" evidence="2">
    <location>
        <begin position="120"/>
        <end position="144"/>
    </location>
</feature>
<name>A0A5B9W7E3_9BACT</name>
<evidence type="ECO:0000313" key="4">
    <source>
        <dbReference type="Proteomes" id="UP000324233"/>
    </source>
</evidence>
<feature type="region of interest" description="Disordered" evidence="1">
    <location>
        <begin position="1"/>
        <end position="48"/>
    </location>
</feature>
<feature type="transmembrane region" description="Helical" evidence="2">
    <location>
        <begin position="84"/>
        <end position="108"/>
    </location>
</feature>
<reference evidence="3 4" key="1">
    <citation type="submission" date="2019-08" db="EMBL/GenBank/DDBJ databases">
        <title>Deep-cultivation of Planctomycetes and their phenomic and genomic characterization uncovers novel biology.</title>
        <authorList>
            <person name="Wiegand S."/>
            <person name="Jogler M."/>
            <person name="Boedeker C."/>
            <person name="Pinto D."/>
            <person name="Vollmers J."/>
            <person name="Rivas-Marin E."/>
            <person name="Kohn T."/>
            <person name="Peeters S.H."/>
            <person name="Heuer A."/>
            <person name="Rast P."/>
            <person name="Oberbeckmann S."/>
            <person name="Bunk B."/>
            <person name="Jeske O."/>
            <person name="Meyerdierks A."/>
            <person name="Storesund J.E."/>
            <person name="Kallscheuer N."/>
            <person name="Luecker S."/>
            <person name="Lage O.M."/>
            <person name="Pohl T."/>
            <person name="Merkel B.J."/>
            <person name="Hornburger P."/>
            <person name="Mueller R.-W."/>
            <person name="Bruemmer F."/>
            <person name="Labrenz M."/>
            <person name="Spormann A.M."/>
            <person name="Op den Camp H."/>
            <person name="Overmann J."/>
            <person name="Amann R."/>
            <person name="Jetten M.S.M."/>
            <person name="Mascher T."/>
            <person name="Medema M.H."/>
            <person name="Devos D.P."/>
            <person name="Kaster A.-K."/>
            <person name="Ovreas L."/>
            <person name="Rohde M."/>
            <person name="Galperin M.Y."/>
            <person name="Jogler C."/>
        </authorList>
    </citation>
    <scope>NUCLEOTIDE SEQUENCE [LARGE SCALE GENOMIC DNA]</scope>
    <source>
        <strain evidence="3 4">OJF2</strain>
    </source>
</reference>
<gene>
    <name evidence="3" type="ORF">OJF2_48270</name>
</gene>
<feature type="transmembrane region" description="Helical" evidence="2">
    <location>
        <begin position="208"/>
        <end position="232"/>
    </location>
</feature>
<feature type="compositionally biased region" description="Basic and acidic residues" evidence="1">
    <location>
        <begin position="30"/>
        <end position="48"/>
    </location>
</feature>
<keyword evidence="2" id="KW-0472">Membrane</keyword>
<protein>
    <recommendedName>
        <fullName evidence="5">DUF4013 domain-containing protein</fullName>
    </recommendedName>
</protein>